<name>A0A383A6R7_9ZZZZ</name>
<proteinExistence type="predicted"/>
<protein>
    <submittedName>
        <fullName evidence="1">Uncharacterized protein</fullName>
    </submittedName>
</protein>
<reference evidence="1" key="1">
    <citation type="submission" date="2018-05" db="EMBL/GenBank/DDBJ databases">
        <authorList>
            <person name="Lanie J.A."/>
            <person name="Ng W.-L."/>
            <person name="Kazmierczak K.M."/>
            <person name="Andrzejewski T.M."/>
            <person name="Davidsen T.M."/>
            <person name="Wayne K.J."/>
            <person name="Tettelin H."/>
            <person name="Glass J.I."/>
            <person name="Rusch D."/>
            <person name="Podicherti R."/>
            <person name="Tsui H.-C.T."/>
            <person name="Winkler M.E."/>
        </authorList>
    </citation>
    <scope>NUCLEOTIDE SEQUENCE</scope>
</reference>
<sequence>MDDCGVCSGDGSTCVGSISLGAFDSSG</sequence>
<accession>A0A383A6R7</accession>
<organism evidence="1">
    <name type="scientific">marine metagenome</name>
    <dbReference type="NCBI Taxonomy" id="408172"/>
    <lineage>
        <taxon>unclassified sequences</taxon>
        <taxon>metagenomes</taxon>
        <taxon>ecological metagenomes</taxon>
    </lineage>
</organism>
<dbReference type="AlphaFoldDB" id="A0A383A6R7"/>
<feature type="non-terminal residue" evidence="1">
    <location>
        <position position="27"/>
    </location>
</feature>
<gene>
    <name evidence="1" type="ORF">METZ01_LOCUS456356</name>
</gene>
<feature type="non-terminal residue" evidence="1">
    <location>
        <position position="1"/>
    </location>
</feature>
<dbReference type="EMBL" id="UINC01189693">
    <property type="protein sequence ID" value="SVE03502.1"/>
    <property type="molecule type" value="Genomic_DNA"/>
</dbReference>
<evidence type="ECO:0000313" key="1">
    <source>
        <dbReference type="EMBL" id="SVE03502.1"/>
    </source>
</evidence>